<dbReference type="EMBL" id="CP082781">
    <property type="protein sequence ID" value="UGS28369.1"/>
    <property type="molecule type" value="Genomic_DNA"/>
</dbReference>
<gene>
    <name evidence="1" type="ORF">K8F61_09535</name>
</gene>
<name>A0ABY3RZ76_9MICO</name>
<organism evidence="1 2">
    <name type="scientific">Microbacterium resistens</name>
    <dbReference type="NCBI Taxonomy" id="156977"/>
    <lineage>
        <taxon>Bacteria</taxon>
        <taxon>Bacillati</taxon>
        <taxon>Actinomycetota</taxon>
        <taxon>Actinomycetes</taxon>
        <taxon>Micrococcales</taxon>
        <taxon>Microbacteriaceae</taxon>
        <taxon>Microbacterium</taxon>
    </lineage>
</organism>
<evidence type="ECO:0000313" key="1">
    <source>
        <dbReference type="EMBL" id="UGS28369.1"/>
    </source>
</evidence>
<evidence type="ECO:0000313" key="2">
    <source>
        <dbReference type="Proteomes" id="UP001199642"/>
    </source>
</evidence>
<evidence type="ECO:0008006" key="3">
    <source>
        <dbReference type="Google" id="ProtNLM"/>
    </source>
</evidence>
<protein>
    <recommendedName>
        <fullName evidence="3">DUF5666 domain-containing protein</fullName>
    </recommendedName>
</protein>
<dbReference type="RefSeq" id="WP_231821482.1">
    <property type="nucleotide sequence ID" value="NZ_CP082781.1"/>
</dbReference>
<sequence>MKVSPSDGAYSLENELGSTIRIGDRVWVKPTGGDWVVGDPTSSDEKVAALSSGAQSIEQFDPTNRFTIAKGTLNVVGTQEVLGQQVFVITGRHETAGTTVELSMQVTPDYAVLGITETTADVTTMTEVMEWNKKQDIQAPM</sequence>
<dbReference type="Proteomes" id="UP001199642">
    <property type="component" value="Chromosome"/>
</dbReference>
<reference evidence="1 2" key="1">
    <citation type="submission" date="2023-01" db="EMBL/GenBank/DDBJ databases">
        <title>Characterization of estradiol degrading bacteria Microbacterium sp. MZT7 and reveal degrading genes through genome analysis.</title>
        <authorList>
            <person name="Hao P."/>
            <person name="Gao Y."/>
        </authorList>
    </citation>
    <scope>NUCLEOTIDE SEQUENCE [LARGE SCALE GENOMIC DNA]</scope>
    <source>
        <strain evidence="1 2">MZT7</strain>
    </source>
</reference>
<keyword evidence="2" id="KW-1185">Reference proteome</keyword>
<accession>A0ABY3RZ76</accession>
<proteinExistence type="predicted"/>